<evidence type="ECO:0000313" key="1">
    <source>
        <dbReference type="EMBL" id="KKN25215.1"/>
    </source>
</evidence>
<dbReference type="EMBL" id="LAZR01002820">
    <property type="protein sequence ID" value="KKN25215.1"/>
    <property type="molecule type" value="Genomic_DNA"/>
</dbReference>
<name>A0A0F9P084_9ZZZZ</name>
<proteinExistence type="predicted"/>
<reference evidence="1" key="1">
    <citation type="journal article" date="2015" name="Nature">
        <title>Complex archaea that bridge the gap between prokaryotes and eukaryotes.</title>
        <authorList>
            <person name="Spang A."/>
            <person name="Saw J.H."/>
            <person name="Jorgensen S.L."/>
            <person name="Zaremba-Niedzwiedzka K."/>
            <person name="Martijn J."/>
            <person name="Lind A.E."/>
            <person name="van Eijk R."/>
            <person name="Schleper C."/>
            <person name="Guy L."/>
            <person name="Ettema T.J."/>
        </authorList>
    </citation>
    <scope>NUCLEOTIDE SEQUENCE</scope>
</reference>
<comment type="caution">
    <text evidence="1">The sequence shown here is derived from an EMBL/GenBank/DDBJ whole genome shotgun (WGS) entry which is preliminary data.</text>
</comment>
<organism evidence="1">
    <name type="scientific">marine sediment metagenome</name>
    <dbReference type="NCBI Taxonomy" id="412755"/>
    <lineage>
        <taxon>unclassified sequences</taxon>
        <taxon>metagenomes</taxon>
        <taxon>ecological metagenomes</taxon>
    </lineage>
</organism>
<protein>
    <submittedName>
        <fullName evidence="1">Uncharacterized protein</fullName>
    </submittedName>
</protein>
<gene>
    <name evidence="1" type="ORF">LCGC14_0886960</name>
</gene>
<dbReference type="InterPro" id="IPR054194">
    <property type="entry name" value="DUF6899"/>
</dbReference>
<dbReference type="AlphaFoldDB" id="A0A0F9P084"/>
<dbReference type="Pfam" id="PF21840">
    <property type="entry name" value="DUF6899"/>
    <property type="match status" value="1"/>
</dbReference>
<sequence>MPYITQSKREEIIEENDVFGDGMIYHHIVMEHIDKPGELNYAITEMMINYLNRKGVSYTNMNEVIGVLECAKLELYRRMTAPYEDVKIDENGDVY</sequence>
<accession>A0A0F9P084</accession>